<sequence length="155" mass="17170">MRTTQSSFLIIGCFSLLLLISCSSDDDSSPINISPDEVENTMQNGTWRITNFVDSGINETEDFTGYNFTFESSGILNASDGNNNFSGIWSVTNSNSNDDSPDDSDLDFNINFNFPQDFQDLSDDWDIISHSPNKIELTDVSGGNGETDFLTFEIN</sequence>
<organism evidence="2 3">
    <name type="scientific">Mesohalobacter halotolerans</name>
    <dbReference type="NCBI Taxonomy" id="1883405"/>
    <lineage>
        <taxon>Bacteria</taxon>
        <taxon>Pseudomonadati</taxon>
        <taxon>Bacteroidota</taxon>
        <taxon>Flavobacteriia</taxon>
        <taxon>Flavobacteriales</taxon>
        <taxon>Flavobacteriaceae</taxon>
        <taxon>Mesohalobacter</taxon>
    </lineage>
</organism>
<evidence type="ECO:0000313" key="2">
    <source>
        <dbReference type="EMBL" id="TKS56880.1"/>
    </source>
</evidence>
<reference evidence="2 3" key="1">
    <citation type="submission" date="2019-04" db="EMBL/GenBank/DDBJ databases">
        <title>Psychroflexus halotolerans sp. nov., isolated from a marine solar saltern.</title>
        <authorList>
            <person name="Feng X."/>
        </authorList>
    </citation>
    <scope>NUCLEOTIDE SEQUENCE [LARGE SCALE GENOMIC DNA]</scope>
    <source>
        <strain evidence="2 3">WDS2C27</strain>
    </source>
</reference>
<evidence type="ECO:0000313" key="3">
    <source>
        <dbReference type="Proteomes" id="UP000306552"/>
    </source>
</evidence>
<feature type="chain" id="PRO_5020491224" description="Lipocalin-like domain-containing protein" evidence="1">
    <location>
        <begin position="25"/>
        <end position="155"/>
    </location>
</feature>
<comment type="caution">
    <text evidence="2">The sequence shown here is derived from an EMBL/GenBank/DDBJ whole genome shotgun (WGS) entry which is preliminary data.</text>
</comment>
<feature type="signal peptide" evidence="1">
    <location>
        <begin position="1"/>
        <end position="24"/>
    </location>
</feature>
<dbReference type="RefSeq" id="WP_138930584.1">
    <property type="nucleotide sequence ID" value="NZ_SWMU01000001.1"/>
</dbReference>
<proteinExistence type="predicted"/>
<evidence type="ECO:0000256" key="1">
    <source>
        <dbReference type="SAM" id="SignalP"/>
    </source>
</evidence>
<keyword evidence="1" id="KW-0732">Signal</keyword>
<dbReference type="AlphaFoldDB" id="A0A4U5TRJ2"/>
<protein>
    <recommendedName>
        <fullName evidence="4">Lipocalin-like domain-containing protein</fullName>
    </recommendedName>
</protein>
<evidence type="ECO:0008006" key="4">
    <source>
        <dbReference type="Google" id="ProtNLM"/>
    </source>
</evidence>
<keyword evidence="3" id="KW-1185">Reference proteome</keyword>
<dbReference type="Proteomes" id="UP000306552">
    <property type="component" value="Unassembled WGS sequence"/>
</dbReference>
<dbReference type="OrthoDB" id="826659at2"/>
<accession>A0A4U5TRJ2</accession>
<dbReference type="PROSITE" id="PS51257">
    <property type="entry name" value="PROKAR_LIPOPROTEIN"/>
    <property type="match status" value="1"/>
</dbReference>
<dbReference type="EMBL" id="SWMU01000001">
    <property type="protein sequence ID" value="TKS56880.1"/>
    <property type="molecule type" value="Genomic_DNA"/>
</dbReference>
<gene>
    <name evidence="2" type="ORF">FCN74_00190</name>
</gene>
<name>A0A4U5TRJ2_9FLAO</name>